<evidence type="ECO:0000256" key="3">
    <source>
        <dbReference type="ARBA" id="ARBA00022525"/>
    </source>
</evidence>
<reference evidence="5 6" key="1">
    <citation type="submission" date="2023-08" db="EMBL/GenBank/DDBJ databases">
        <title>A Necator americanus chromosomal reference genome.</title>
        <authorList>
            <person name="Ilik V."/>
            <person name="Petrzelkova K.J."/>
            <person name="Pardy F."/>
            <person name="Fuh T."/>
            <person name="Niatou-Singa F.S."/>
            <person name="Gouil Q."/>
            <person name="Baker L."/>
            <person name="Ritchie M.E."/>
            <person name="Jex A.R."/>
            <person name="Gazzola D."/>
            <person name="Li H."/>
            <person name="Toshio Fujiwara R."/>
            <person name="Zhan B."/>
            <person name="Aroian R.V."/>
            <person name="Pafco B."/>
            <person name="Schwarz E.M."/>
        </authorList>
    </citation>
    <scope>NUCLEOTIDE SEQUENCE [LARGE SCALE GENOMIC DNA]</scope>
    <source>
        <strain evidence="5 6">Aroian</strain>
        <tissue evidence="5">Whole animal</tissue>
    </source>
</reference>
<dbReference type="EMBL" id="JAVFWL010000004">
    <property type="protein sequence ID" value="KAK6752448.1"/>
    <property type="molecule type" value="Genomic_DNA"/>
</dbReference>
<proteinExistence type="inferred from homology"/>
<keyword evidence="3" id="KW-0964">Secreted</keyword>
<dbReference type="Proteomes" id="UP001303046">
    <property type="component" value="Unassembled WGS sequence"/>
</dbReference>
<keyword evidence="6" id="KW-1185">Reference proteome</keyword>
<gene>
    <name evidence="5" type="primary">Necator_chrIV.g17009</name>
    <name evidence="5" type="ORF">RB195_003711</name>
</gene>
<evidence type="ECO:0000313" key="5">
    <source>
        <dbReference type="EMBL" id="KAK6752448.1"/>
    </source>
</evidence>
<dbReference type="PANTHER" id="PTHR21700">
    <property type="entry name" value="TRANSTHYRETIN-LIKE FAMILY PROTEIN-RELATED"/>
    <property type="match status" value="1"/>
</dbReference>
<evidence type="ECO:0000256" key="2">
    <source>
        <dbReference type="ARBA" id="ARBA00010112"/>
    </source>
</evidence>
<name>A0ABR1DQC8_NECAM</name>
<dbReference type="InterPro" id="IPR001534">
    <property type="entry name" value="Transthyretin-like"/>
</dbReference>
<sequence>MLTLQEISYVEFLKESKIFFRTLRLHIQRSEMRSVCLFVAVVLVAVHAKMQNVTVKGTTICNKKRMADVTVELWERDTLDPNDLLDTKKTSKEGEFLVKGGQNEVGSIEPFLRITHTCNVKKPGCKRITEFDIPKSKIDSVYDMTYVTLDIISAVDKEKC</sequence>
<dbReference type="PANTHER" id="PTHR21700:SF30">
    <property type="entry name" value="TRANSTHYRETIN-LIKE FAMILY PROTEIN"/>
    <property type="match status" value="1"/>
</dbReference>
<dbReference type="Gene3D" id="2.60.40.3330">
    <property type="match status" value="1"/>
</dbReference>
<evidence type="ECO:0008006" key="7">
    <source>
        <dbReference type="Google" id="ProtNLM"/>
    </source>
</evidence>
<comment type="subcellular location">
    <subcellularLocation>
        <location evidence="1">Secreted</location>
    </subcellularLocation>
</comment>
<organism evidence="5 6">
    <name type="scientific">Necator americanus</name>
    <name type="common">Human hookworm</name>
    <dbReference type="NCBI Taxonomy" id="51031"/>
    <lineage>
        <taxon>Eukaryota</taxon>
        <taxon>Metazoa</taxon>
        <taxon>Ecdysozoa</taxon>
        <taxon>Nematoda</taxon>
        <taxon>Chromadorea</taxon>
        <taxon>Rhabditida</taxon>
        <taxon>Rhabditina</taxon>
        <taxon>Rhabditomorpha</taxon>
        <taxon>Strongyloidea</taxon>
        <taxon>Ancylostomatidae</taxon>
        <taxon>Bunostominae</taxon>
        <taxon>Necator</taxon>
    </lineage>
</organism>
<accession>A0ABR1DQC8</accession>
<comment type="similarity">
    <text evidence="2">Belongs to the nematode transthyretin-like family.</text>
</comment>
<dbReference type="Pfam" id="PF01060">
    <property type="entry name" value="TTR-52"/>
    <property type="match status" value="1"/>
</dbReference>
<evidence type="ECO:0000256" key="1">
    <source>
        <dbReference type="ARBA" id="ARBA00004613"/>
    </source>
</evidence>
<evidence type="ECO:0000256" key="4">
    <source>
        <dbReference type="ARBA" id="ARBA00022729"/>
    </source>
</evidence>
<protein>
    <recommendedName>
        <fullName evidence="7">Transthyretin-like family protein</fullName>
    </recommendedName>
</protein>
<keyword evidence="4" id="KW-0732">Signal</keyword>
<evidence type="ECO:0000313" key="6">
    <source>
        <dbReference type="Proteomes" id="UP001303046"/>
    </source>
</evidence>
<dbReference type="InterPro" id="IPR038479">
    <property type="entry name" value="Transthyretin-like_sf"/>
</dbReference>
<comment type="caution">
    <text evidence="5">The sequence shown here is derived from an EMBL/GenBank/DDBJ whole genome shotgun (WGS) entry which is preliminary data.</text>
</comment>